<accession>A0AAV9P103</accession>
<gene>
    <name evidence="2" type="ORF">LTR77_008892</name>
</gene>
<evidence type="ECO:0000313" key="3">
    <source>
        <dbReference type="Proteomes" id="UP001337655"/>
    </source>
</evidence>
<comment type="caution">
    <text evidence="2">The sequence shown here is derived from an EMBL/GenBank/DDBJ whole genome shotgun (WGS) entry which is preliminary data.</text>
</comment>
<reference evidence="2 3" key="1">
    <citation type="submission" date="2023-08" db="EMBL/GenBank/DDBJ databases">
        <title>Black Yeasts Isolated from many extreme environments.</title>
        <authorList>
            <person name="Coleine C."/>
            <person name="Stajich J.E."/>
            <person name="Selbmann L."/>
        </authorList>
    </citation>
    <scope>NUCLEOTIDE SEQUENCE [LARGE SCALE GENOMIC DNA]</scope>
    <source>
        <strain evidence="2 3">CCFEE 5935</strain>
    </source>
</reference>
<name>A0AAV9P103_9PEZI</name>
<dbReference type="GeneID" id="89930224"/>
<organism evidence="2 3">
    <name type="scientific">Saxophila tyrrhenica</name>
    <dbReference type="NCBI Taxonomy" id="1690608"/>
    <lineage>
        <taxon>Eukaryota</taxon>
        <taxon>Fungi</taxon>
        <taxon>Dikarya</taxon>
        <taxon>Ascomycota</taxon>
        <taxon>Pezizomycotina</taxon>
        <taxon>Dothideomycetes</taxon>
        <taxon>Dothideomycetidae</taxon>
        <taxon>Mycosphaerellales</taxon>
        <taxon>Extremaceae</taxon>
        <taxon>Saxophila</taxon>
    </lineage>
</organism>
<dbReference type="EMBL" id="JAVRRT010000016">
    <property type="protein sequence ID" value="KAK5165363.1"/>
    <property type="molecule type" value="Genomic_DNA"/>
</dbReference>
<proteinExistence type="predicted"/>
<feature type="signal peptide" evidence="1">
    <location>
        <begin position="1"/>
        <end position="18"/>
    </location>
</feature>
<protein>
    <submittedName>
        <fullName evidence="2">Uncharacterized protein</fullName>
    </submittedName>
</protein>
<keyword evidence="3" id="KW-1185">Reference proteome</keyword>
<evidence type="ECO:0000256" key="1">
    <source>
        <dbReference type="SAM" id="SignalP"/>
    </source>
</evidence>
<evidence type="ECO:0000313" key="2">
    <source>
        <dbReference type="EMBL" id="KAK5165363.1"/>
    </source>
</evidence>
<dbReference type="Proteomes" id="UP001337655">
    <property type="component" value="Unassembled WGS sequence"/>
</dbReference>
<keyword evidence="1" id="KW-0732">Signal</keyword>
<feature type="chain" id="PRO_5043597528" evidence="1">
    <location>
        <begin position="19"/>
        <end position="227"/>
    </location>
</feature>
<dbReference type="AlphaFoldDB" id="A0AAV9P103"/>
<sequence length="227" mass="24500">MPSLKTVLSVTLPAVASSAAATADVLEKRQYTGQQTRLTFFGYPDNCDDTGCYRDATAYDCQGRGSIAGGDGTFDNPLTAAIKTGGNFEPCQIAYTTYLQKFLIFDGLCASCTPDHVDIWVQSSCSDDADSVCACEDQLTPDVDDYLYYGITADDPSTFNVDTTPLYSGGCTGNTYPTSAGKRDNAGMEQSINPQRKRDGLWGVEEMWLKNKRQSGACSENSCQCTC</sequence>
<dbReference type="RefSeq" id="XP_064655447.1">
    <property type="nucleotide sequence ID" value="XM_064806121.1"/>
</dbReference>